<dbReference type="STRING" id="758793.BRPE64_ACDS07460"/>
<dbReference type="KEGG" id="buo:BRPE64_ACDS07460"/>
<dbReference type="EMBL" id="AP013058">
    <property type="protein sequence ID" value="BAN22500.1"/>
    <property type="molecule type" value="Genomic_DNA"/>
</dbReference>
<sequence>MAAKVQQFHDVLQMLLIAIADLPVSDDHPVYGVVRMLIDQSAGVAEQLHEYVDADCVRHGQCAIGSKEDV</sequence>
<evidence type="ECO:0000313" key="2">
    <source>
        <dbReference type="Proteomes" id="UP000013966"/>
    </source>
</evidence>
<evidence type="ECO:0000313" key="1">
    <source>
        <dbReference type="EMBL" id="BAN22500.1"/>
    </source>
</evidence>
<accession>R4WNN6</accession>
<gene>
    <name evidence="1" type="ORF">BRPE64_ACDS07460</name>
</gene>
<protein>
    <submittedName>
        <fullName evidence="1">Uncharacterized protein</fullName>
    </submittedName>
</protein>
<name>R4WNN6_9BURK</name>
<organism evidence="1 2">
    <name type="scientific">Caballeronia insecticola</name>
    <dbReference type="NCBI Taxonomy" id="758793"/>
    <lineage>
        <taxon>Bacteria</taxon>
        <taxon>Pseudomonadati</taxon>
        <taxon>Pseudomonadota</taxon>
        <taxon>Betaproteobacteria</taxon>
        <taxon>Burkholderiales</taxon>
        <taxon>Burkholderiaceae</taxon>
        <taxon>Caballeronia</taxon>
    </lineage>
</organism>
<dbReference type="Proteomes" id="UP000013966">
    <property type="component" value="Chromosome 1"/>
</dbReference>
<proteinExistence type="predicted"/>
<dbReference type="AlphaFoldDB" id="R4WNN6"/>
<reference evidence="1 2" key="2">
    <citation type="journal article" date="2018" name="Int. J. Syst. Evol. Microbiol.">
        <title>Burkholderia insecticola sp. nov., a gut symbiotic bacterium of the bean bug Riptortus pedestris.</title>
        <authorList>
            <person name="Takeshita K."/>
            <person name="Tamaki H."/>
            <person name="Ohbayashi T."/>
            <person name="Meng X.-Y."/>
            <person name="Sone T."/>
            <person name="Mitani Y."/>
            <person name="Peeters C."/>
            <person name="Kikuchi Y."/>
            <person name="Vandamme P."/>
        </authorList>
    </citation>
    <scope>NUCLEOTIDE SEQUENCE [LARGE SCALE GENOMIC DNA]</scope>
    <source>
        <strain evidence="1">RPE64</strain>
    </source>
</reference>
<reference evidence="1 2" key="1">
    <citation type="journal article" date="2013" name="Genome Announc.">
        <title>Complete Genome Sequence of Burkholderia sp. Strain RPE64, Bacterial Symbiont of the Bean Bug Riptortus pedestris.</title>
        <authorList>
            <person name="Shibata T.F."/>
            <person name="Maeda T."/>
            <person name="Nikoh N."/>
            <person name="Yamaguchi K."/>
            <person name="Oshima K."/>
            <person name="Hattori M."/>
            <person name="Nishiyama T."/>
            <person name="Hasebe M."/>
            <person name="Fukatsu T."/>
            <person name="Kikuchi Y."/>
            <person name="Shigenobu S."/>
        </authorList>
    </citation>
    <scope>NUCLEOTIDE SEQUENCE [LARGE SCALE GENOMIC DNA]</scope>
</reference>
<keyword evidence="2" id="KW-1185">Reference proteome</keyword>
<dbReference type="HOGENOM" id="CLU_2749963_0_0_4"/>